<keyword evidence="4" id="KW-0450">Lipoyl</keyword>
<evidence type="ECO:0000256" key="4">
    <source>
        <dbReference type="ARBA" id="ARBA00022823"/>
    </source>
</evidence>
<keyword evidence="5" id="KW-0012">Acyltransferase</keyword>
<protein>
    <submittedName>
        <fullName evidence="7">Dihydrolipoamide succinyltransferase</fullName>
    </submittedName>
</protein>
<reference evidence="7 8" key="1">
    <citation type="submission" date="2013-04" db="EMBL/GenBank/DDBJ databases">
        <authorList>
            <person name="Lin L."/>
            <person name="Zeng Z."/>
            <person name="Xie J."/>
            <person name="Luo L."/>
            <person name="Yang Z."/>
            <person name="Liang W."/>
            <person name="Lin H."/>
            <person name="Dong C."/>
            <person name="Sun Y."/>
        </authorList>
    </citation>
    <scope>NUCLEOTIDE SEQUENCE [LARGE SCALE GENOMIC DNA]</scope>
    <source>
        <strain evidence="7 8">CQ-W70</strain>
    </source>
</reference>
<evidence type="ECO:0000256" key="1">
    <source>
        <dbReference type="ARBA" id="ARBA00001938"/>
    </source>
</evidence>
<dbReference type="PATRIC" id="fig|1316930.3.peg.104"/>
<dbReference type="RefSeq" id="WP_013954560.1">
    <property type="nucleotide sequence ID" value="NZ_CP005933.1"/>
</dbReference>
<evidence type="ECO:0000313" key="7">
    <source>
        <dbReference type="EMBL" id="AIA33692.1"/>
    </source>
</evidence>
<comment type="cofactor">
    <cofactor evidence="1">
        <name>(R)-lipoate</name>
        <dbReference type="ChEBI" id="CHEBI:83088"/>
    </cofactor>
</comment>
<dbReference type="GO" id="GO:0031405">
    <property type="term" value="F:lipoic acid binding"/>
    <property type="evidence" value="ECO:0007669"/>
    <property type="project" value="TreeGrafter"/>
</dbReference>
<dbReference type="FunFam" id="3.30.559.10:FF:000007">
    <property type="entry name" value="Dihydrolipoamide acetyltransferase component of pyruvate dehydrogenase complex"/>
    <property type="match status" value="1"/>
</dbReference>
<evidence type="ECO:0000256" key="2">
    <source>
        <dbReference type="ARBA" id="ARBA00007317"/>
    </source>
</evidence>
<dbReference type="PANTHER" id="PTHR43178">
    <property type="entry name" value="DIHYDROLIPOAMIDE ACETYLTRANSFERASE COMPONENT OF PYRUVATE DEHYDROGENASE COMPLEX"/>
    <property type="match status" value="1"/>
</dbReference>
<dbReference type="PANTHER" id="PTHR43178:SF5">
    <property type="entry name" value="LIPOAMIDE ACYLTRANSFERASE COMPONENT OF BRANCHED-CHAIN ALPHA-KETO ACID DEHYDROGENASE COMPLEX, MITOCHONDRIAL"/>
    <property type="match status" value="1"/>
</dbReference>
<organism evidence="7 8">
    <name type="scientific">Mycoplasmopsis bovis CQ-W70</name>
    <dbReference type="NCBI Taxonomy" id="1316930"/>
    <lineage>
        <taxon>Bacteria</taxon>
        <taxon>Bacillati</taxon>
        <taxon>Mycoplasmatota</taxon>
        <taxon>Mycoplasmoidales</taxon>
        <taxon>Metamycoplasmataceae</taxon>
        <taxon>Mycoplasmopsis</taxon>
    </lineage>
</organism>
<accession>A0A059Y7T2</accession>
<dbReference type="InterPro" id="IPR001078">
    <property type="entry name" value="2-oxoacid_DH_actylTfrase"/>
</dbReference>
<dbReference type="HOGENOM" id="CLU_016733_2_3_14"/>
<feature type="domain" description="2-oxoacid dehydrogenase acyltransferase catalytic" evidence="6">
    <location>
        <begin position="12"/>
        <end position="241"/>
    </location>
</feature>
<dbReference type="Proteomes" id="UP000027182">
    <property type="component" value="Chromosome"/>
</dbReference>
<keyword evidence="3 7" id="KW-0808">Transferase</keyword>
<evidence type="ECO:0000313" key="8">
    <source>
        <dbReference type="Proteomes" id="UP000027182"/>
    </source>
</evidence>
<dbReference type="SUPFAM" id="SSF52777">
    <property type="entry name" value="CoA-dependent acyltransferases"/>
    <property type="match status" value="1"/>
</dbReference>
<sequence length="244" mass="26812">MAVELAKVKPLEEKEAPISGIRKAIAKNLKEVLETSAYCSLVLKADVTNLWNLRAKVKDKVFEEHNIKLTFLSWIVKASAIALSEYPSFAARWDGVEGKVYYPGTLNIAIAVDTPFGLFVPVIRGVENLSIIEIQKEIVRLSTLAREKKLKMSDMTGGCFAITNVGSAGVLFGSPIMNKGNTAISATGAIIDELKLNKEGAVENRKVMYLSIAADHQWVDGADMARFQGRIKELIENPEQLGEF</sequence>
<gene>
    <name evidence="7" type="ORF">K668_00500</name>
</gene>
<evidence type="ECO:0000259" key="6">
    <source>
        <dbReference type="Pfam" id="PF00198"/>
    </source>
</evidence>
<dbReference type="InterPro" id="IPR023213">
    <property type="entry name" value="CAT-like_dom_sf"/>
</dbReference>
<dbReference type="GO" id="GO:0016407">
    <property type="term" value="F:acetyltransferase activity"/>
    <property type="evidence" value="ECO:0007669"/>
    <property type="project" value="TreeGrafter"/>
</dbReference>
<name>A0A059Y7T2_MYCBV</name>
<dbReference type="Pfam" id="PF00198">
    <property type="entry name" value="2-oxoacid_dh"/>
    <property type="match status" value="1"/>
</dbReference>
<proteinExistence type="inferred from homology"/>
<comment type="similarity">
    <text evidence="2">Belongs to the 2-oxoacid dehydrogenase family.</text>
</comment>
<dbReference type="KEGG" id="mbq:K668_00500"/>
<evidence type="ECO:0000256" key="3">
    <source>
        <dbReference type="ARBA" id="ARBA00022679"/>
    </source>
</evidence>
<evidence type="ECO:0000256" key="5">
    <source>
        <dbReference type="ARBA" id="ARBA00023315"/>
    </source>
</evidence>
<dbReference type="AlphaFoldDB" id="A0A059Y7T2"/>
<dbReference type="InterPro" id="IPR050743">
    <property type="entry name" value="2-oxoacid_DH_E2_comp"/>
</dbReference>
<dbReference type="Gene3D" id="3.30.559.10">
    <property type="entry name" value="Chloramphenicol acetyltransferase-like domain"/>
    <property type="match status" value="1"/>
</dbReference>
<dbReference type="GO" id="GO:0005737">
    <property type="term" value="C:cytoplasm"/>
    <property type="evidence" value="ECO:0007669"/>
    <property type="project" value="TreeGrafter"/>
</dbReference>
<dbReference type="EMBL" id="CP005933">
    <property type="protein sequence ID" value="AIA33692.1"/>
    <property type="molecule type" value="Genomic_DNA"/>
</dbReference>